<dbReference type="InterPro" id="IPR003439">
    <property type="entry name" value="ABC_transporter-like_ATP-bd"/>
</dbReference>
<dbReference type="PROSITE" id="PS50893">
    <property type="entry name" value="ABC_TRANSPORTER_2"/>
    <property type="match status" value="1"/>
</dbReference>
<dbReference type="EMBL" id="JAPMLT010000011">
    <property type="protein sequence ID" value="MCX7571591.1"/>
    <property type="molecule type" value="Genomic_DNA"/>
</dbReference>
<comment type="caution">
    <text evidence="7">The sequence shown here is derived from an EMBL/GenBank/DDBJ whole genome shotgun (WGS) entry which is preliminary data.</text>
</comment>
<dbReference type="CDD" id="cd03224">
    <property type="entry name" value="ABC_TM1139_LivF_branched"/>
    <property type="match status" value="1"/>
</dbReference>
<reference evidence="7 8" key="1">
    <citation type="submission" date="2022-11" db="EMBL/GenBank/DDBJ databases">
        <title>Study of microbial diversity in lake waters.</title>
        <authorList>
            <person name="Zhang J."/>
        </authorList>
    </citation>
    <scope>NUCLEOTIDE SEQUENCE [LARGE SCALE GENOMIC DNA]</scope>
    <source>
        <strain evidence="7 8">DT12</strain>
    </source>
</reference>
<dbReference type="PROSITE" id="PS00211">
    <property type="entry name" value="ABC_TRANSPORTER_1"/>
    <property type="match status" value="1"/>
</dbReference>
<keyword evidence="3" id="KW-0547">Nucleotide-binding</keyword>
<dbReference type="PANTHER" id="PTHR43820:SF4">
    <property type="entry name" value="HIGH-AFFINITY BRANCHED-CHAIN AMINO ACID TRANSPORT ATP-BINDING PROTEIN LIVF"/>
    <property type="match status" value="1"/>
</dbReference>
<feature type="domain" description="ABC transporter" evidence="6">
    <location>
        <begin position="5"/>
        <end position="238"/>
    </location>
</feature>
<dbReference type="InterPro" id="IPR017871">
    <property type="entry name" value="ABC_transporter-like_CS"/>
</dbReference>
<dbReference type="SMART" id="SM00382">
    <property type="entry name" value="AAA"/>
    <property type="match status" value="1"/>
</dbReference>
<dbReference type="PIRSF" id="PIRSF039137">
    <property type="entry name" value="ABC_branched_ATPase"/>
    <property type="match status" value="1"/>
</dbReference>
<keyword evidence="5" id="KW-0029">Amino-acid transport</keyword>
<comment type="similarity">
    <text evidence="1">Belongs to the ABC transporter superfamily.</text>
</comment>
<dbReference type="InterPro" id="IPR027417">
    <property type="entry name" value="P-loop_NTPase"/>
</dbReference>
<keyword evidence="8" id="KW-1185">Reference proteome</keyword>
<dbReference type="SUPFAM" id="SSF52540">
    <property type="entry name" value="P-loop containing nucleoside triphosphate hydrolases"/>
    <property type="match status" value="1"/>
</dbReference>
<dbReference type="InterPro" id="IPR052156">
    <property type="entry name" value="BCAA_Transport_ATP-bd_LivF"/>
</dbReference>
<protein>
    <submittedName>
        <fullName evidence="7">ABC transporter ATP-binding protein</fullName>
    </submittedName>
</protein>
<evidence type="ECO:0000256" key="3">
    <source>
        <dbReference type="ARBA" id="ARBA00022741"/>
    </source>
</evidence>
<evidence type="ECO:0000259" key="6">
    <source>
        <dbReference type="PROSITE" id="PS50893"/>
    </source>
</evidence>
<accession>A0ABT3X3X7</accession>
<evidence type="ECO:0000256" key="5">
    <source>
        <dbReference type="ARBA" id="ARBA00022970"/>
    </source>
</evidence>
<proteinExistence type="inferred from homology"/>
<dbReference type="InterPro" id="IPR030660">
    <property type="entry name" value="ABC_branched_ATPase_LivF/BraG"/>
</dbReference>
<dbReference type="RefSeq" id="WP_267152835.1">
    <property type="nucleotide sequence ID" value="NZ_JAPMLT010000011.1"/>
</dbReference>
<organism evidence="7 8">
    <name type="scientific">Tumebacillus lacus</name>
    <dbReference type="NCBI Taxonomy" id="2995335"/>
    <lineage>
        <taxon>Bacteria</taxon>
        <taxon>Bacillati</taxon>
        <taxon>Bacillota</taxon>
        <taxon>Bacilli</taxon>
        <taxon>Bacillales</taxon>
        <taxon>Alicyclobacillaceae</taxon>
        <taxon>Tumebacillus</taxon>
    </lineage>
</organism>
<sequence length="238" mass="26124">MSQILELRDVDAFYGQVHALRGVSLRVEEGEIAALLGSNGAGKSTTLKTISGLVRAKGGSIRFLGEEITRLDPHRIVELGIVHVPEGRRVFGALTVLENLELGGFTKRKDPAFTKRTLERVMHLFPRLNERAKQRAGTLSGGEQQMLAMGRALMSDPKLLMLDEPSMGLAPIIVKEIFKIVRQINAEGIPVLLVEQNAKAALKLAHQGYVLETGQITLQNRADLLSQDEKIVKAYLAN</sequence>
<evidence type="ECO:0000256" key="4">
    <source>
        <dbReference type="ARBA" id="ARBA00022840"/>
    </source>
</evidence>
<dbReference type="InterPro" id="IPR003593">
    <property type="entry name" value="AAA+_ATPase"/>
</dbReference>
<dbReference type="GO" id="GO:0005524">
    <property type="term" value="F:ATP binding"/>
    <property type="evidence" value="ECO:0007669"/>
    <property type="project" value="UniProtKB-KW"/>
</dbReference>
<evidence type="ECO:0000313" key="7">
    <source>
        <dbReference type="EMBL" id="MCX7571591.1"/>
    </source>
</evidence>
<evidence type="ECO:0000256" key="1">
    <source>
        <dbReference type="ARBA" id="ARBA00005417"/>
    </source>
</evidence>
<dbReference type="Proteomes" id="UP001208017">
    <property type="component" value="Unassembled WGS sequence"/>
</dbReference>
<keyword evidence="2" id="KW-0813">Transport</keyword>
<dbReference type="Pfam" id="PF00005">
    <property type="entry name" value="ABC_tran"/>
    <property type="match status" value="1"/>
</dbReference>
<evidence type="ECO:0000313" key="8">
    <source>
        <dbReference type="Proteomes" id="UP001208017"/>
    </source>
</evidence>
<evidence type="ECO:0000256" key="2">
    <source>
        <dbReference type="ARBA" id="ARBA00022448"/>
    </source>
</evidence>
<dbReference type="PANTHER" id="PTHR43820">
    <property type="entry name" value="HIGH-AFFINITY BRANCHED-CHAIN AMINO ACID TRANSPORT ATP-BINDING PROTEIN LIVF"/>
    <property type="match status" value="1"/>
</dbReference>
<gene>
    <name evidence="7" type="ORF">OS242_16705</name>
</gene>
<name>A0ABT3X3X7_9BACL</name>
<dbReference type="Gene3D" id="3.40.50.300">
    <property type="entry name" value="P-loop containing nucleotide triphosphate hydrolases"/>
    <property type="match status" value="1"/>
</dbReference>
<keyword evidence="4 7" id="KW-0067">ATP-binding</keyword>